<proteinExistence type="predicted"/>
<protein>
    <recommendedName>
        <fullName evidence="2">ATP-grasp domain-containing protein</fullName>
    </recommendedName>
</protein>
<dbReference type="Gene3D" id="3.30.1490.20">
    <property type="entry name" value="ATP-grasp fold, A domain"/>
    <property type="match status" value="1"/>
</dbReference>
<dbReference type="Gene3D" id="3.30.470.20">
    <property type="entry name" value="ATP-grasp fold, B domain"/>
    <property type="match status" value="1"/>
</dbReference>
<dbReference type="InterPro" id="IPR013651">
    <property type="entry name" value="ATP-grasp_RimK-type"/>
</dbReference>
<dbReference type="Proteomes" id="UP001500668">
    <property type="component" value="Unassembled WGS sequence"/>
</dbReference>
<dbReference type="Pfam" id="PF08443">
    <property type="entry name" value="RimK"/>
    <property type="match status" value="1"/>
</dbReference>
<feature type="domain" description="ATP-grasp" evidence="2">
    <location>
        <begin position="85"/>
        <end position="264"/>
    </location>
</feature>
<sequence>MRIGLLTPEPGHPLLAAATALLAREHEVEPVHPDAAPPDRVADVYLLKSRTPRALALARELEARGAAVLNSASATELCQDRTAMAELAGRAGLPFAATRTFAALALLADAHDLTYPLVVKSRHSRRHDLVARVDDRDGLRALAGVWGPEPVVVQEFTANSGWDHKLWVIGDRVFAALRRSELAPGGRGPTRSLPLDELPPGWADLALRVGEAYALEVYGVDLIDAAGSPLIVDVNAFPGIRGQLGAPEALAELAVAAGSGRLIPRPRARPAQEWCSTP</sequence>
<dbReference type="PANTHER" id="PTHR21621:SF0">
    <property type="entry name" value="BETA-CITRYLGLUTAMATE SYNTHASE B-RELATED"/>
    <property type="match status" value="1"/>
</dbReference>
<accession>A0ABN1F8H7</accession>
<keyword evidence="4" id="KW-1185">Reference proteome</keyword>
<dbReference type="InterPro" id="IPR011761">
    <property type="entry name" value="ATP-grasp"/>
</dbReference>
<dbReference type="SUPFAM" id="SSF56059">
    <property type="entry name" value="Glutathione synthetase ATP-binding domain-like"/>
    <property type="match status" value="1"/>
</dbReference>
<evidence type="ECO:0000259" key="2">
    <source>
        <dbReference type="PROSITE" id="PS50975"/>
    </source>
</evidence>
<keyword evidence="1" id="KW-0067">ATP-binding</keyword>
<gene>
    <name evidence="3" type="ORF">GCM10010394_11990</name>
</gene>
<name>A0ABN1F8H7_9ACTN</name>
<reference evidence="3 4" key="1">
    <citation type="journal article" date="2019" name="Int. J. Syst. Evol. Microbiol.">
        <title>The Global Catalogue of Microorganisms (GCM) 10K type strain sequencing project: providing services to taxonomists for standard genome sequencing and annotation.</title>
        <authorList>
            <consortium name="The Broad Institute Genomics Platform"/>
            <consortium name="The Broad Institute Genome Sequencing Center for Infectious Disease"/>
            <person name="Wu L."/>
            <person name="Ma J."/>
        </authorList>
    </citation>
    <scope>NUCLEOTIDE SEQUENCE [LARGE SCALE GENOMIC DNA]</scope>
    <source>
        <strain evidence="3 4">JCM 5067</strain>
    </source>
</reference>
<evidence type="ECO:0000313" key="4">
    <source>
        <dbReference type="Proteomes" id="UP001500668"/>
    </source>
</evidence>
<dbReference type="EMBL" id="BAAACA010000006">
    <property type="protein sequence ID" value="GAA0584771.1"/>
    <property type="molecule type" value="Genomic_DNA"/>
</dbReference>
<organism evidence="3 4">
    <name type="scientific">Streptomyces crystallinus</name>
    <dbReference type="NCBI Taxonomy" id="68191"/>
    <lineage>
        <taxon>Bacteria</taxon>
        <taxon>Bacillati</taxon>
        <taxon>Actinomycetota</taxon>
        <taxon>Actinomycetes</taxon>
        <taxon>Kitasatosporales</taxon>
        <taxon>Streptomycetaceae</taxon>
        <taxon>Streptomyces</taxon>
    </lineage>
</organism>
<comment type="caution">
    <text evidence="3">The sequence shown here is derived from an EMBL/GenBank/DDBJ whole genome shotgun (WGS) entry which is preliminary data.</text>
</comment>
<evidence type="ECO:0000256" key="1">
    <source>
        <dbReference type="PROSITE-ProRule" id="PRU00409"/>
    </source>
</evidence>
<evidence type="ECO:0000313" key="3">
    <source>
        <dbReference type="EMBL" id="GAA0584771.1"/>
    </source>
</evidence>
<dbReference type="PANTHER" id="PTHR21621">
    <property type="entry name" value="RIBOSOMAL PROTEIN S6 MODIFICATION PROTEIN"/>
    <property type="match status" value="1"/>
</dbReference>
<keyword evidence="1" id="KW-0547">Nucleotide-binding</keyword>
<dbReference type="PROSITE" id="PS50975">
    <property type="entry name" value="ATP_GRASP"/>
    <property type="match status" value="1"/>
</dbReference>
<dbReference type="RefSeq" id="WP_344070852.1">
    <property type="nucleotide sequence ID" value="NZ_BAAACA010000006.1"/>
</dbReference>
<dbReference type="InterPro" id="IPR013815">
    <property type="entry name" value="ATP_grasp_subdomain_1"/>
</dbReference>